<gene>
    <name evidence="2" type="ORF">L0C25_19070</name>
</gene>
<dbReference type="EMBL" id="CP094970">
    <property type="protein sequence ID" value="UYM04614.1"/>
    <property type="molecule type" value="Genomic_DNA"/>
</dbReference>
<sequence>MIRVREVEMAMSREQRPRVAVVGSGVAGLTTAYLLQHRYAVTLYEADERLGGHAHTHDVALGRQVVAVDSGFIVHNRRTYPLLTRLFDELGVRTQPTEMSMSVRCDGCGLEYAGARGLSGVFAQPRNAVRPRFVRLLTEIRRFHSAARALLAESSSDSAGPTLGAFLQAHGFSTYVTNHFVIPLVATVWSSGTDDAHAYPARYLFAFLDNHGMLSVSGSPRWRTVVGGSRTYVDRIAKTVAAVRTATPVRTVRRDTRGVEIRTEADEVDAYDHAVIATHAGQALGLLAEPSEAERRILGAFRTTRNDGVLHTDTTALPRARGAAASWNYVADGCDAAGTGGARVTYDMTRLQHLPDDDGTRLLVSLGLGDRVDESRVLKGFRYEHPVYTPESVSAQRRVPELMTPGLQFAGAWQGWGFHEDGCASGVRAAARLGVRW</sequence>
<dbReference type="InterPro" id="IPR036188">
    <property type="entry name" value="FAD/NAD-bd_sf"/>
</dbReference>
<evidence type="ECO:0000259" key="1">
    <source>
        <dbReference type="Pfam" id="PF01593"/>
    </source>
</evidence>
<dbReference type="SUPFAM" id="SSF51905">
    <property type="entry name" value="FAD/NAD(P)-binding domain"/>
    <property type="match status" value="1"/>
</dbReference>
<dbReference type="PANTHER" id="PTHR42923">
    <property type="entry name" value="PROTOPORPHYRINOGEN OXIDASE"/>
    <property type="match status" value="1"/>
</dbReference>
<dbReference type="AlphaFoldDB" id="A0AA46TFX1"/>
<organism evidence="2 3">
    <name type="scientific">Solicola gregarius</name>
    <dbReference type="NCBI Taxonomy" id="2908642"/>
    <lineage>
        <taxon>Bacteria</taxon>
        <taxon>Bacillati</taxon>
        <taxon>Actinomycetota</taxon>
        <taxon>Actinomycetes</taxon>
        <taxon>Propionibacteriales</taxon>
        <taxon>Nocardioidaceae</taxon>
        <taxon>Solicola</taxon>
    </lineage>
</organism>
<accession>A0AA46TFX1</accession>
<dbReference type="InterPro" id="IPR050464">
    <property type="entry name" value="Zeta_carotene_desat/Oxidored"/>
</dbReference>
<dbReference type="Gene3D" id="3.50.50.60">
    <property type="entry name" value="FAD/NAD(P)-binding domain"/>
    <property type="match status" value="1"/>
</dbReference>
<dbReference type="Proteomes" id="UP001164390">
    <property type="component" value="Chromosome"/>
</dbReference>
<evidence type="ECO:0000313" key="2">
    <source>
        <dbReference type="EMBL" id="UYM04614.1"/>
    </source>
</evidence>
<protein>
    <submittedName>
        <fullName evidence="2">FAD-dependent oxidoreductase</fullName>
    </submittedName>
</protein>
<dbReference type="PANTHER" id="PTHR42923:SF17">
    <property type="entry name" value="AMINE OXIDASE DOMAIN-CONTAINING PROTEIN"/>
    <property type="match status" value="1"/>
</dbReference>
<dbReference type="InterPro" id="IPR002937">
    <property type="entry name" value="Amino_oxidase"/>
</dbReference>
<reference evidence="2" key="1">
    <citation type="submission" date="2022-01" db="EMBL/GenBank/DDBJ databases">
        <title>Nocardioidaceae gen. sp. A5X3R13.</title>
        <authorList>
            <person name="Lopez Marin M.A."/>
            <person name="Uhlik O."/>
        </authorList>
    </citation>
    <scope>NUCLEOTIDE SEQUENCE</scope>
    <source>
        <strain evidence="2">A5X3R13</strain>
    </source>
</reference>
<dbReference type="Pfam" id="PF01593">
    <property type="entry name" value="Amino_oxidase"/>
    <property type="match status" value="1"/>
</dbReference>
<feature type="domain" description="Amine oxidase" evidence="1">
    <location>
        <begin position="26"/>
        <end position="433"/>
    </location>
</feature>
<dbReference type="FunFam" id="1.10.405.20:FF:000001">
    <property type="entry name" value="Amine oxidase"/>
    <property type="match status" value="1"/>
</dbReference>
<dbReference type="KEGG" id="sgrg:L0C25_19070"/>
<name>A0AA46TFX1_9ACTN</name>
<dbReference type="Gene3D" id="1.10.405.20">
    <property type="match status" value="1"/>
</dbReference>
<evidence type="ECO:0000313" key="3">
    <source>
        <dbReference type="Proteomes" id="UP001164390"/>
    </source>
</evidence>
<keyword evidence="3" id="KW-1185">Reference proteome</keyword>
<dbReference type="GO" id="GO:0016491">
    <property type="term" value="F:oxidoreductase activity"/>
    <property type="evidence" value="ECO:0007669"/>
    <property type="project" value="InterPro"/>
</dbReference>
<proteinExistence type="predicted"/>
<dbReference type="RefSeq" id="WP_271633371.1">
    <property type="nucleotide sequence ID" value="NZ_CP094970.1"/>
</dbReference>